<keyword evidence="2" id="KW-0808">Transferase</keyword>
<reference evidence="2" key="1">
    <citation type="submission" date="2019-05" db="EMBL/GenBank/DDBJ databases">
        <title>Annotation for the trematode Fasciolopsis buski.</title>
        <authorList>
            <person name="Choi Y.-J."/>
        </authorList>
    </citation>
    <scope>NUCLEOTIDE SEQUENCE</scope>
    <source>
        <strain evidence="2">HT</strain>
        <tissue evidence="2">Whole worm</tissue>
    </source>
</reference>
<name>A0A8E0S6M6_9TREM</name>
<feature type="region of interest" description="Disordered" evidence="1">
    <location>
        <begin position="74"/>
        <end position="137"/>
    </location>
</feature>
<protein>
    <submittedName>
        <fullName evidence="2">MAP/microtubule affinity-regulating kinase 3</fullName>
    </submittedName>
</protein>
<dbReference type="EMBL" id="LUCM01002003">
    <property type="protein sequence ID" value="KAA0197999.1"/>
    <property type="molecule type" value="Genomic_DNA"/>
</dbReference>
<proteinExistence type="predicted"/>
<evidence type="ECO:0000313" key="3">
    <source>
        <dbReference type="Proteomes" id="UP000728185"/>
    </source>
</evidence>
<feature type="compositionally biased region" description="Low complexity" evidence="1">
    <location>
        <begin position="200"/>
        <end position="219"/>
    </location>
</feature>
<dbReference type="OrthoDB" id="193931at2759"/>
<dbReference type="GO" id="GO:0016301">
    <property type="term" value="F:kinase activity"/>
    <property type="evidence" value="ECO:0007669"/>
    <property type="project" value="UniProtKB-KW"/>
</dbReference>
<feature type="compositionally biased region" description="Polar residues" evidence="1">
    <location>
        <begin position="157"/>
        <end position="189"/>
    </location>
</feature>
<dbReference type="InterPro" id="IPR011009">
    <property type="entry name" value="Kinase-like_dom_sf"/>
</dbReference>
<comment type="caution">
    <text evidence="2">The sequence shown here is derived from an EMBL/GenBank/DDBJ whole genome shotgun (WGS) entry which is preliminary data.</text>
</comment>
<gene>
    <name evidence="2" type="ORF">FBUS_11278</name>
</gene>
<dbReference type="AlphaFoldDB" id="A0A8E0S6M6"/>
<feature type="compositionally biased region" description="Polar residues" evidence="1">
    <location>
        <begin position="74"/>
        <end position="94"/>
    </location>
</feature>
<organism evidence="2 3">
    <name type="scientific">Fasciolopsis buskii</name>
    <dbReference type="NCBI Taxonomy" id="27845"/>
    <lineage>
        <taxon>Eukaryota</taxon>
        <taxon>Metazoa</taxon>
        <taxon>Spiralia</taxon>
        <taxon>Lophotrochozoa</taxon>
        <taxon>Platyhelminthes</taxon>
        <taxon>Trematoda</taxon>
        <taxon>Digenea</taxon>
        <taxon>Plagiorchiida</taxon>
        <taxon>Echinostomata</taxon>
        <taxon>Echinostomatoidea</taxon>
        <taxon>Fasciolidae</taxon>
        <taxon>Fasciolopsis</taxon>
    </lineage>
</organism>
<keyword evidence="2" id="KW-0418">Kinase</keyword>
<feature type="region of interest" description="Disordered" evidence="1">
    <location>
        <begin position="157"/>
        <end position="234"/>
    </location>
</feature>
<evidence type="ECO:0000313" key="2">
    <source>
        <dbReference type="EMBL" id="KAA0197999.1"/>
    </source>
</evidence>
<sequence length="269" mass="28282">MPSSAHSACCTGPSAVVPQPVTAPAPVMHAYYYKNTAPLAGLGSPAMPASQRTPLCLQTTQQASTVTQAVTHMQQNPPLNNGLGQTNSHMNTPSPGRFNSPGPHPTNAIYNSSRSSSRSCQPNGPLPNTPDLMSISMHSPPTGFQYWNSNTPNSTAFNSPYTHGNNNLTAPHNNYNSAAVPVSNSSTTGPGKGAGPVPKSSTSTHNSSGNNNTNNTGHSKASLQNTAHRPLWKDRPHVGRYSLIRTIGKGNFAKVKLAQHLTTGMQVCP</sequence>
<evidence type="ECO:0000256" key="1">
    <source>
        <dbReference type="SAM" id="MobiDB-lite"/>
    </source>
</evidence>
<accession>A0A8E0S6M6</accession>
<dbReference type="Proteomes" id="UP000728185">
    <property type="component" value="Unassembled WGS sequence"/>
</dbReference>
<dbReference type="SUPFAM" id="SSF56112">
    <property type="entry name" value="Protein kinase-like (PK-like)"/>
    <property type="match status" value="1"/>
</dbReference>
<keyword evidence="3" id="KW-1185">Reference proteome</keyword>
<dbReference type="Gene3D" id="3.30.200.20">
    <property type="entry name" value="Phosphorylase Kinase, domain 1"/>
    <property type="match status" value="1"/>
</dbReference>